<accession>A0A0D5NEH0</accession>
<name>A0A0D5NEH0_9BACL</name>
<dbReference type="STRING" id="1126833.VN24_02915"/>
<dbReference type="KEGG" id="pbj:VN24_02915"/>
<organism evidence="1 2">
    <name type="scientific">Paenibacillus beijingensis</name>
    <dbReference type="NCBI Taxonomy" id="1126833"/>
    <lineage>
        <taxon>Bacteria</taxon>
        <taxon>Bacillati</taxon>
        <taxon>Bacillota</taxon>
        <taxon>Bacilli</taxon>
        <taxon>Bacillales</taxon>
        <taxon>Paenibacillaceae</taxon>
        <taxon>Paenibacillus</taxon>
    </lineage>
</organism>
<proteinExistence type="predicted"/>
<evidence type="ECO:0000313" key="1">
    <source>
        <dbReference type="EMBL" id="AJY73774.1"/>
    </source>
</evidence>
<dbReference type="Gene3D" id="3.30.450.380">
    <property type="match status" value="1"/>
</dbReference>
<evidence type="ECO:0000313" key="2">
    <source>
        <dbReference type="Proteomes" id="UP000032633"/>
    </source>
</evidence>
<protein>
    <submittedName>
        <fullName evidence="1">Uncharacterized protein</fullName>
    </submittedName>
</protein>
<dbReference type="PATRIC" id="fig|1126833.4.peg.646"/>
<keyword evidence="2" id="KW-1185">Reference proteome</keyword>
<dbReference type="EMBL" id="CP011058">
    <property type="protein sequence ID" value="AJY73774.1"/>
    <property type="molecule type" value="Genomic_DNA"/>
</dbReference>
<sequence length="96" mass="10902">MTWLLATMFESRERLEDLNQSVVANVNRVENKSTPIVDARLLDGSMVHVLLQPMALKGPAMTIAFGSYLQKQPIISGIWFEPNTIFLLVGYSYLWD</sequence>
<gene>
    <name evidence="1" type="ORF">VN24_02915</name>
</gene>
<reference evidence="1 2" key="1">
    <citation type="journal article" date="2015" name="J. Biotechnol.">
        <title>Complete genome sequence of Paenibacillus beijingensis 7188(T) (=DSM 24997(T)), a novel rhizobacterium from jujube garden soil.</title>
        <authorList>
            <person name="Kwak Y."/>
            <person name="Shin J.H."/>
        </authorList>
    </citation>
    <scope>NUCLEOTIDE SEQUENCE [LARGE SCALE GENOMIC DNA]</scope>
    <source>
        <strain evidence="1 2">DSM 24997</strain>
    </source>
</reference>
<dbReference type="Proteomes" id="UP000032633">
    <property type="component" value="Chromosome"/>
</dbReference>
<dbReference type="AlphaFoldDB" id="A0A0D5NEH0"/>
<reference evidence="2" key="2">
    <citation type="submission" date="2015-03" db="EMBL/GenBank/DDBJ databases">
        <title>Genome sequence of Paenibacillus beijingensis strain DSM 24997T.</title>
        <authorList>
            <person name="Kwak Y."/>
            <person name="Shin J.-H."/>
        </authorList>
    </citation>
    <scope>NUCLEOTIDE SEQUENCE [LARGE SCALE GENOMIC DNA]</scope>
    <source>
        <strain evidence="2">DSM 24997</strain>
    </source>
</reference>
<dbReference type="HOGENOM" id="CLU_2357041_0_0_9"/>